<protein>
    <submittedName>
        <fullName evidence="1">Uncharacterized protein</fullName>
    </submittedName>
</protein>
<reference evidence="2" key="1">
    <citation type="journal article" date="2017" name="Nature">
        <title>The sunflower genome provides insights into oil metabolism, flowering and Asterid evolution.</title>
        <authorList>
            <person name="Badouin H."/>
            <person name="Gouzy J."/>
            <person name="Grassa C.J."/>
            <person name="Murat F."/>
            <person name="Staton S.E."/>
            <person name="Cottret L."/>
            <person name="Lelandais-Briere C."/>
            <person name="Owens G.L."/>
            <person name="Carrere S."/>
            <person name="Mayjonade B."/>
            <person name="Legrand L."/>
            <person name="Gill N."/>
            <person name="Kane N.C."/>
            <person name="Bowers J.E."/>
            <person name="Hubner S."/>
            <person name="Bellec A."/>
            <person name="Berard A."/>
            <person name="Berges H."/>
            <person name="Blanchet N."/>
            <person name="Boniface M.C."/>
            <person name="Brunel D."/>
            <person name="Catrice O."/>
            <person name="Chaidir N."/>
            <person name="Claudel C."/>
            <person name="Donnadieu C."/>
            <person name="Faraut T."/>
            <person name="Fievet G."/>
            <person name="Helmstetter N."/>
            <person name="King M."/>
            <person name="Knapp S.J."/>
            <person name="Lai Z."/>
            <person name="Le Paslier M.C."/>
            <person name="Lippi Y."/>
            <person name="Lorenzon L."/>
            <person name="Mandel J.R."/>
            <person name="Marage G."/>
            <person name="Marchand G."/>
            <person name="Marquand E."/>
            <person name="Bret-Mestries E."/>
            <person name="Morien E."/>
            <person name="Nambeesan S."/>
            <person name="Nguyen T."/>
            <person name="Pegot-Espagnet P."/>
            <person name="Pouilly N."/>
            <person name="Raftis F."/>
            <person name="Sallet E."/>
            <person name="Schiex T."/>
            <person name="Thomas J."/>
            <person name="Vandecasteele C."/>
            <person name="Vares D."/>
            <person name="Vear F."/>
            <person name="Vautrin S."/>
            <person name="Crespi M."/>
            <person name="Mangin B."/>
            <person name="Burke J.M."/>
            <person name="Salse J."/>
            <person name="Munos S."/>
            <person name="Vincourt P."/>
            <person name="Rieseberg L.H."/>
            <person name="Langlade N.B."/>
        </authorList>
    </citation>
    <scope>NUCLEOTIDE SEQUENCE [LARGE SCALE GENOMIC DNA]</scope>
    <source>
        <strain evidence="2">cv. SF193</strain>
    </source>
</reference>
<organism evidence="1 2">
    <name type="scientific">Helianthus annuus</name>
    <name type="common">Common sunflower</name>
    <dbReference type="NCBI Taxonomy" id="4232"/>
    <lineage>
        <taxon>Eukaryota</taxon>
        <taxon>Viridiplantae</taxon>
        <taxon>Streptophyta</taxon>
        <taxon>Embryophyta</taxon>
        <taxon>Tracheophyta</taxon>
        <taxon>Spermatophyta</taxon>
        <taxon>Magnoliopsida</taxon>
        <taxon>eudicotyledons</taxon>
        <taxon>Gunneridae</taxon>
        <taxon>Pentapetalae</taxon>
        <taxon>asterids</taxon>
        <taxon>campanulids</taxon>
        <taxon>Asterales</taxon>
        <taxon>Asteraceae</taxon>
        <taxon>Asteroideae</taxon>
        <taxon>Heliantheae alliance</taxon>
        <taxon>Heliantheae</taxon>
        <taxon>Helianthus</taxon>
    </lineage>
</organism>
<keyword evidence="2" id="KW-1185">Reference proteome</keyword>
<gene>
    <name evidence="1" type="ORF">HannXRQ_Chr09g0243691</name>
</gene>
<evidence type="ECO:0000313" key="1">
    <source>
        <dbReference type="EMBL" id="OTG13930.1"/>
    </source>
</evidence>
<dbReference type="EMBL" id="CM007898">
    <property type="protein sequence ID" value="OTG13930.1"/>
    <property type="molecule type" value="Genomic_DNA"/>
</dbReference>
<evidence type="ECO:0000313" key="2">
    <source>
        <dbReference type="Proteomes" id="UP000215914"/>
    </source>
</evidence>
<proteinExistence type="predicted"/>
<name>A0A251TS32_HELAN</name>
<dbReference type="Proteomes" id="UP000215914">
    <property type="component" value="Chromosome 9"/>
</dbReference>
<dbReference type="InParanoid" id="A0A251TS32"/>
<dbReference type="AlphaFoldDB" id="A0A251TS32"/>
<sequence>MGWNFINNRPFTTGCDAPWVLVIYTYTRSFYIRMLLLTNGHLVERLAMAESMLEATLQYQFGQHKAPPSPR</sequence>
<accession>A0A251TS32</accession>